<feature type="region of interest" description="Disordered" evidence="4">
    <location>
        <begin position="474"/>
        <end position="552"/>
    </location>
</feature>
<dbReference type="InterPro" id="IPR036034">
    <property type="entry name" value="PDZ_sf"/>
</dbReference>
<evidence type="ECO:0000259" key="6">
    <source>
        <dbReference type="PROSITE" id="PS50106"/>
    </source>
</evidence>
<dbReference type="RefSeq" id="WP_094726699.1">
    <property type="nucleotide sequence ID" value="NZ_JBHLWS010000012.1"/>
</dbReference>
<dbReference type="AlphaFoldDB" id="A0A261F5A1"/>
<keyword evidence="5" id="KW-1133">Transmembrane helix</keyword>
<proteinExistence type="inferred from homology"/>
<feature type="compositionally biased region" description="Gly residues" evidence="4">
    <location>
        <begin position="525"/>
        <end position="536"/>
    </location>
</feature>
<sequence>MTDELFTNNEAEQPQPTRQYPQYPYAQQTQQQPTVQMPAQPAQPPIGQPQPNTIPGAPLYNEQAHTTRAYVQRDANAFADPANAHGTQASVTAAGIAANAHTVDDIMKKNRATTIWAAAGSAVAAAVLVAGLGVAGIRTGVLTVPSSTNLSSMTSSTGGAGTTAVSGSSVDWTAIAKKVAPSVVSIQGRVSNGTVIGSGAVLDTEGHIITNNHVVNGASNLQVTLSNGNMYEADVVGTDPTTDLAVIKLKNAPSDLTPVTFANSDNLAVGESVMAIGSPLGYANTATTGIVSALNRPVSVASEDGSGNAVVTNAVQIDASINSGNSGGPTFNAEGKMIGINSSIATAGSSAGSTSGSSGSIGIGFAIPANLAKWVSSSIISSGKATHVVLGISVTTSTATADGVTRTGSQVRSVNSGSAGADAGLQTGDTIVAYNGHAVGSNEALLGYVRATQKGEKVTLTVVRDGKAVDLTVTMDHEETTTATARSNSGNGSNGNSGNGSNGSNNGSNGSNNGNSGNGSDSDGSGNGSDGSGNGSNGFTNPFEQFFGGSSN</sequence>
<dbReference type="GO" id="GO:0004252">
    <property type="term" value="F:serine-type endopeptidase activity"/>
    <property type="evidence" value="ECO:0007669"/>
    <property type="project" value="InterPro"/>
</dbReference>
<dbReference type="InterPro" id="IPR009003">
    <property type="entry name" value="Peptidase_S1_PA"/>
</dbReference>
<protein>
    <submittedName>
        <fullName evidence="7">Trypsin</fullName>
    </submittedName>
</protein>
<feature type="compositionally biased region" description="Polar residues" evidence="4">
    <location>
        <begin position="539"/>
        <end position="552"/>
    </location>
</feature>
<organism evidence="7 8">
    <name type="scientific">Alloscardovia macacae</name>
    <dbReference type="NCBI Taxonomy" id="1160091"/>
    <lineage>
        <taxon>Bacteria</taxon>
        <taxon>Bacillati</taxon>
        <taxon>Actinomycetota</taxon>
        <taxon>Actinomycetes</taxon>
        <taxon>Bifidobacteriales</taxon>
        <taxon>Bifidobacteriaceae</taxon>
        <taxon>Alloscardovia</taxon>
    </lineage>
</organism>
<feature type="region of interest" description="Disordered" evidence="4">
    <location>
        <begin position="1"/>
        <end position="59"/>
    </location>
</feature>
<keyword evidence="8" id="KW-1185">Reference proteome</keyword>
<dbReference type="InterPro" id="IPR051201">
    <property type="entry name" value="Chloro_Bact_Ser_Proteases"/>
</dbReference>
<keyword evidence="3" id="KW-0378">Hydrolase</keyword>
<dbReference type="SUPFAM" id="SSF50156">
    <property type="entry name" value="PDZ domain-like"/>
    <property type="match status" value="1"/>
</dbReference>
<dbReference type="PROSITE" id="PS50106">
    <property type="entry name" value="PDZ"/>
    <property type="match status" value="1"/>
</dbReference>
<dbReference type="EMBL" id="MWWT01000006">
    <property type="protein sequence ID" value="OZG54076.1"/>
    <property type="molecule type" value="Genomic_DNA"/>
</dbReference>
<feature type="transmembrane region" description="Helical" evidence="5">
    <location>
        <begin position="115"/>
        <end position="137"/>
    </location>
</feature>
<reference evidence="7 8" key="1">
    <citation type="journal article" date="2017" name="BMC Genomics">
        <title>Comparative genomic and phylogenomic analyses of the Bifidobacteriaceae family.</title>
        <authorList>
            <person name="Lugli G.A."/>
            <person name="Milani C."/>
            <person name="Turroni F."/>
            <person name="Duranti S."/>
            <person name="Mancabelli L."/>
            <person name="Mangifesta M."/>
            <person name="Ferrario C."/>
            <person name="Modesto M."/>
            <person name="Mattarelli P."/>
            <person name="Jiri K."/>
            <person name="van Sinderen D."/>
            <person name="Ventura M."/>
        </authorList>
    </citation>
    <scope>NUCLEOTIDE SEQUENCE [LARGE SCALE GENOMIC DNA]</scope>
    <source>
        <strain evidence="7 8">DSM 24762</strain>
    </source>
</reference>
<dbReference type="SUPFAM" id="SSF50494">
    <property type="entry name" value="Trypsin-like serine proteases"/>
    <property type="match status" value="1"/>
</dbReference>
<keyword evidence="5" id="KW-0812">Transmembrane</keyword>
<evidence type="ECO:0000256" key="4">
    <source>
        <dbReference type="SAM" id="MobiDB-lite"/>
    </source>
</evidence>
<feature type="compositionally biased region" description="Polar residues" evidence="4">
    <location>
        <begin position="1"/>
        <end position="12"/>
    </location>
</feature>
<feature type="domain" description="PDZ" evidence="6">
    <location>
        <begin position="379"/>
        <end position="466"/>
    </location>
</feature>
<dbReference type="Gene3D" id="2.40.10.10">
    <property type="entry name" value="Trypsin-like serine proteases"/>
    <property type="match status" value="2"/>
</dbReference>
<dbReference type="SMART" id="SM00228">
    <property type="entry name" value="PDZ"/>
    <property type="match status" value="1"/>
</dbReference>
<accession>A0A261F5A1</accession>
<dbReference type="PANTHER" id="PTHR43343:SF3">
    <property type="entry name" value="PROTEASE DO-LIKE 8, CHLOROPLASTIC"/>
    <property type="match status" value="1"/>
</dbReference>
<dbReference type="PRINTS" id="PR00834">
    <property type="entry name" value="PROTEASES2C"/>
</dbReference>
<evidence type="ECO:0000256" key="1">
    <source>
        <dbReference type="ARBA" id="ARBA00010541"/>
    </source>
</evidence>
<comment type="caution">
    <text evidence="7">The sequence shown here is derived from an EMBL/GenBank/DDBJ whole genome shotgun (WGS) entry which is preliminary data.</text>
</comment>
<dbReference type="Pfam" id="PF13180">
    <property type="entry name" value="PDZ_2"/>
    <property type="match status" value="1"/>
</dbReference>
<evidence type="ECO:0000313" key="7">
    <source>
        <dbReference type="EMBL" id="OZG54076.1"/>
    </source>
</evidence>
<name>A0A261F5A1_9BIFI</name>
<dbReference type="Pfam" id="PF13365">
    <property type="entry name" value="Trypsin_2"/>
    <property type="match status" value="1"/>
</dbReference>
<evidence type="ECO:0000256" key="3">
    <source>
        <dbReference type="ARBA" id="ARBA00022801"/>
    </source>
</evidence>
<evidence type="ECO:0000256" key="2">
    <source>
        <dbReference type="ARBA" id="ARBA00022670"/>
    </source>
</evidence>
<dbReference type="Proteomes" id="UP000243657">
    <property type="component" value="Unassembled WGS sequence"/>
</dbReference>
<dbReference type="Gene3D" id="2.30.42.10">
    <property type="match status" value="1"/>
</dbReference>
<dbReference type="PANTHER" id="PTHR43343">
    <property type="entry name" value="PEPTIDASE S12"/>
    <property type="match status" value="1"/>
</dbReference>
<feature type="compositionally biased region" description="Low complexity" evidence="4">
    <location>
        <begin position="13"/>
        <end position="40"/>
    </location>
</feature>
<dbReference type="InterPro" id="IPR001940">
    <property type="entry name" value="Peptidase_S1C"/>
</dbReference>
<gene>
    <name evidence="7" type="ORF">ALMA_1040</name>
</gene>
<dbReference type="InterPro" id="IPR043504">
    <property type="entry name" value="Peptidase_S1_PA_chymotrypsin"/>
</dbReference>
<comment type="similarity">
    <text evidence="1">Belongs to the peptidase S1C family.</text>
</comment>
<dbReference type="InterPro" id="IPR001478">
    <property type="entry name" value="PDZ"/>
</dbReference>
<evidence type="ECO:0000313" key="8">
    <source>
        <dbReference type="Proteomes" id="UP000243657"/>
    </source>
</evidence>
<feature type="compositionally biased region" description="Gly residues" evidence="4">
    <location>
        <begin position="492"/>
        <end position="501"/>
    </location>
</feature>
<keyword evidence="5" id="KW-0472">Membrane</keyword>
<feature type="compositionally biased region" description="Low complexity" evidence="4">
    <location>
        <begin position="502"/>
        <end position="524"/>
    </location>
</feature>
<evidence type="ECO:0000256" key="5">
    <source>
        <dbReference type="SAM" id="Phobius"/>
    </source>
</evidence>
<keyword evidence="2" id="KW-0645">Protease</keyword>
<dbReference type="GO" id="GO:0006508">
    <property type="term" value="P:proteolysis"/>
    <property type="evidence" value="ECO:0007669"/>
    <property type="project" value="UniProtKB-KW"/>
</dbReference>